<dbReference type="Proteomes" id="UP000242180">
    <property type="component" value="Unassembled WGS sequence"/>
</dbReference>
<dbReference type="PANTHER" id="PTHR22684">
    <property type="entry name" value="NULP1-RELATED"/>
    <property type="match status" value="1"/>
</dbReference>
<feature type="compositionally biased region" description="Basic and acidic residues" evidence="1">
    <location>
        <begin position="661"/>
        <end position="676"/>
    </location>
</feature>
<dbReference type="FunCoup" id="A0A1X2H3X1">
    <property type="interactions" value="510"/>
</dbReference>
<evidence type="ECO:0000313" key="2">
    <source>
        <dbReference type="EMBL" id="ORY93105.1"/>
    </source>
</evidence>
<feature type="region of interest" description="Disordered" evidence="1">
    <location>
        <begin position="1"/>
        <end position="102"/>
    </location>
</feature>
<dbReference type="AlphaFoldDB" id="A0A1X2H3X1"/>
<dbReference type="OMA" id="IWGKMPP"/>
<feature type="compositionally biased region" description="Acidic residues" evidence="1">
    <location>
        <begin position="47"/>
        <end position="57"/>
    </location>
</feature>
<reference evidence="2 3" key="1">
    <citation type="submission" date="2016-07" db="EMBL/GenBank/DDBJ databases">
        <title>Pervasive Adenine N6-methylation of Active Genes in Fungi.</title>
        <authorList>
            <consortium name="DOE Joint Genome Institute"/>
            <person name="Mondo S.J."/>
            <person name="Dannebaum R.O."/>
            <person name="Kuo R.C."/>
            <person name="Labutti K."/>
            <person name="Haridas S."/>
            <person name="Kuo A."/>
            <person name="Salamov A."/>
            <person name="Ahrendt S.R."/>
            <person name="Lipzen A."/>
            <person name="Sullivan W."/>
            <person name="Andreopoulos W.B."/>
            <person name="Clum A."/>
            <person name="Lindquist E."/>
            <person name="Daum C."/>
            <person name="Ramamoorthy G.K."/>
            <person name="Gryganskyi A."/>
            <person name="Culley D."/>
            <person name="Magnuson J.K."/>
            <person name="James T.Y."/>
            <person name="O'Malley M.A."/>
            <person name="Stajich J.E."/>
            <person name="Spatafora J.W."/>
            <person name="Visel A."/>
            <person name="Grigoriev I.V."/>
        </authorList>
    </citation>
    <scope>NUCLEOTIDE SEQUENCE [LARGE SCALE GENOMIC DNA]</scope>
    <source>
        <strain evidence="2 3">NRRL 2496</strain>
    </source>
</reference>
<dbReference type="OrthoDB" id="205993at2759"/>
<accession>A0A1X2H3X1</accession>
<dbReference type="PANTHER" id="PTHR22684:SF0">
    <property type="entry name" value="RIBOSOME QUALITY CONTROL COMPLEX SUBUNIT TCF25"/>
    <property type="match status" value="1"/>
</dbReference>
<feature type="compositionally biased region" description="Basic residues" evidence="1">
    <location>
        <begin position="81"/>
        <end position="94"/>
    </location>
</feature>
<name>A0A1X2H3X1_SYNRA</name>
<gene>
    <name evidence="2" type="ORF">BCR43DRAFT_496331</name>
</gene>
<proteinExistence type="predicted"/>
<organism evidence="2 3">
    <name type="scientific">Syncephalastrum racemosum</name>
    <name type="common">Filamentous fungus</name>
    <dbReference type="NCBI Taxonomy" id="13706"/>
    <lineage>
        <taxon>Eukaryota</taxon>
        <taxon>Fungi</taxon>
        <taxon>Fungi incertae sedis</taxon>
        <taxon>Mucoromycota</taxon>
        <taxon>Mucoromycotina</taxon>
        <taxon>Mucoromycetes</taxon>
        <taxon>Mucorales</taxon>
        <taxon>Syncephalastraceae</taxon>
        <taxon>Syncephalastrum</taxon>
    </lineage>
</organism>
<comment type="caution">
    <text evidence="2">The sequence shown here is derived from an EMBL/GenBank/DDBJ whole genome shotgun (WGS) entry which is preliminary data.</text>
</comment>
<dbReference type="InParanoid" id="A0A1X2H3X1"/>
<dbReference type="GO" id="GO:1990112">
    <property type="term" value="C:RQC complex"/>
    <property type="evidence" value="ECO:0007669"/>
    <property type="project" value="TreeGrafter"/>
</dbReference>
<evidence type="ECO:0000256" key="1">
    <source>
        <dbReference type="SAM" id="MobiDB-lite"/>
    </source>
</evidence>
<feature type="compositionally biased region" description="Low complexity" evidence="1">
    <location>
        <begin position="1"/>
        <end position="20"/>
    </location>
</feature>
<dbReference type="InterPro" id="IPR006994">
    <property type="entry name" value="TCF25/Rqc1"/>
</dbReference>
<dbReference type="Pfam" id="PF04910">
    <property type="entry name" value="Tcf25"/>
    <property type="match status" value="1"/>
</dbReference>
<feature type="region of interest" description="Disordered" evidence="1">
    <location>
        <begin position="643"/>
        <end position="676"/>
    </location>
</feature>
<dbReference type="STRING" id="13706.A0A1X2H3X1"/>
<sequence length="676" mass="76254">MSSRALKRLQQQRLEQQAQELEQESDQESIPDSSSKAQNLFDLLNAGDDDNDDDNDNNDAVSEDERPATPPPVERTPSPAKKSKKKNKKKKGKAKEKPMDDLEALDKAIQEAAAERGQQGESSMPATNTHERRQLLSINYRYLDAEAEMKRMFGSRVVNSESRAVGRVIKRSRLTTPKVDWAPYKNQGLHMELIETVNGVQYFAFKHDETYQDAQLQFLNAVAMHDPNALMFLIQVHPYHVDGLLQVSEMAKQSGDWTVAGDCIERALYACERAFHPHFTFGSGTVRLSYQRAENRSFFLAIFRHIQFLTRRGCWRTAFEFNKLLFSLDPDNDPLGALLSMDSFALSAKEYSYLTRMYKNWKTSGKVYPVDMSDLPNFAFTSAVAQFKLDGCPSGDYTDEGSQMLREALVKFPTVLPNLYSKLGESNNQKLPLSDSAPDVYLDLLETLLVERNHELYKEPEILRWLEENAALVASAVEKQPQRQTQVQCELNKEIPLSVCRHIVLSDIQSLLAYLPSSVTNASFNMYDPLPPADSTTGYDINERIRARGGSGNNPAAANNMFDQLIQTLRGASRARQVPADTVNAIRQMIENMGLYGGGQPGDRLPGAFPEDEDVDAERFHDDEANAAGAEEDADVQRELQELMDGVTEEDLEIQRALAETYDRRNNADSHNEQRE</sequence>
<dbReference type="EMBL" id="MCGN01000009">
    <property type="protein sequence ID" value="ORY93105.1"/>
    <property type="molecule type" value="Genomic_DNA"/>
</dbReference>
<evidence type="ECO:0000313" key="3">
    <source>
        <dbReference type="Proteomes" id="UP000242180"/>
    </source>
</evidence>
<protein>
    <submittedName>
        <fullName evidence="2">Transcriptional repressor TCF25-domain-containing protein</fullName>
    </submittedName>
</protein>
<keyword evidence="3" id="KW-1185">Reference proteome</keyword>